<evidence type="ECO:0000313" key="6">
    <source>
        <dbReference type="EMBL" id="KKQ66002.1"/>
    </source>
</evidence>
<feature type="domain" description="Trigger factor C-terminal" evidence="5">
    <location>
        <begin position="196"/>
        <end position="350"/>
    </location>
</feature>
<evidence type="ECO:0000259" key="4">
    <source>
        <dbReference type="Pfam" id="PF05697"/>
    </source>
</evidence>
<gene>
    <name evidence="6" type="ORF">US86_C0007G0047</name>
</gene>
<feature type="domain" description="Trigger factor ribosome-binding bacterial" evidence="4">
    <location>
        <begin position="4"/>
        <end position="146"/>
    </location>
</feature>
<dbReference type="Gene3D" id="1.10.3120.10">
    <property type="entry name" value="Trigger factor, C-terminal domain"/>
    <property type="match status" value="1"/>
</dbReference>
<protein>
    <submittedName>
        <fullName evidence="6">Trigger factor</fullName>
    </submittedName>
</protein>
<feature type="compositionally biased region" description="Polar residues" evidence="3">
    <location>
        <begin position="163"/>
        <end position="176"/>
    </location>
</feature>
<dbReference type="GO" id="GO:0015031">
    <property type="term" value="P:protein transport"/>
    <property type="evidence" value="ECO:0007669"/>
    <property type="project" value="InterPro"/>
</dbReference>
<dbReference type="InterPro" id="IPR008881">
    <property type="entry name" value="Trigger_fac_ribosome-bd_bac"/>
</dbReference>
<keyword evidence="1" id="KW-0697">Rotamase</keyword>
<name>A0A0G0JGZ4_9BACT</name>
<dbReference type="InterPro" id="IPR008880">
    <property type="entry name" value="Trigger_fac_C"/>
</dbReference>
<evidence type="ECO:0000256" key="1">
    <source>
        <dbReference type="ARBA" id="ARBA00023110"/>
    </source>
</evidence>
<keyword evidence="2" id="KW-0413">Isomerase</keyword>
<evidence type="ECO:0000313" key="7">
    <source>
        <dbReference type="Proteomes" id="UP000034235"/>
    </source>
</evidence>
<evidence type="ECO:0000259" key="5">
    <source>
        <dbReference type="Pfam" id="PF05698"/>
    </source>
</evidence>
<dbReference type="GO" id="GO:0003755">
    <property type="term" value="F:peptidyl-prolyl cis-trans isomerase activity"/>
    <property type="evidence" value="ECO:0007669"/>
    <property type="project" value="UniProtKB-KW"/>
</dbReference>
<sequence>MITKNIQKLPNSIVELQITVPWTDLASKWTEAVNRVSNELELPGFRKGQAPVDMVEQQAGSQIQQEVLKVVMPQVLMEALQGTDVVPIDYPQYQLVNFSKGTDLNFKARVTTRPTVTVGNYKTIKVQKPAMKPVTDEDVNKIIEDLFKRYKARMSQNPPAPTSPSTQGAAGSLSFNKTALSDSPDDAFAKTMGAESLEDLKKKIREDLEAESKYNNELDYEEAILQEVEKITTVDLPEVLIQDELNRMLVSLQRRVADMGLLMEDYLRGQGKTLDQLKKEWRGQAEKNVRMELGLSEIARLENVAILDQELLAEIDKIQDNRLKQQFESEEPRMHLRHALRQTKTLNLLKGLVG</sequence>
<dbReference type="InterPro" id="IPR036611">
    <property type="entry name" value="Trigger_fac_ribosome-bd_sf"/>
</dbReference>
<evidence type="ECO:0000256" key="3">
    <source>
        <dbReference type="SAM" id="MobiDB-lite"/>
    </source>
</evidence>
<comment type="caution">
    <text evidence="6">The sequence shown here is derived from an EMBL/GenBank/DDBJ whole genome shotgun (WGS) entry which is preliminary data.</text>
</comment>
<dbReference type="Gene3D" id="3.30.70.1050">
    <property type="entry name" value="Trigger factor ribosome-binding domain"/>
    <property type="match status" value="1"/>
</dbReference>
<dbReference type="SUPFAM" id="SSF102735">
    <property type="entry name" value="Trigger factor ribosome-binding domain"/>
    <property type="match status" value="1"/>
</dbReference>
<feature type="region of interest" description="Disordered" evidence="3">
    <location>
        <begin position="154"/>
        <end position="176"/>
    </location>
</feature>
<organism evidence="6 7">
    <name type="scientific">Candidatus Daviesbacteria bacterium GW2011_GWA2_38_24</name>
    <dbReference type="NCBI Taxonomy" id="1618422"/>
    <lineage>
        <taxon>Bacteria</taxon>
        <taxon>Candidatus Daviesiibacteriota</taxon>
    </lineage>
</organism>
<reference evidence="6 7" key="1">
    <citation type="journal article" date="2015" name="Nature">
        <title>rRNA introns, odd ribosomes, and small enigmatic genomes across a large radiation of phyla.</title>
        <authorList>
            <person name="Brown C.T."/>
            <person name="Hug L.A."/>
            <person name="Thomas B.C."/>
            <person name="Sharon I."/>
            <person name="Castelle C.J."/>
            <person name="Singh A."/>
            <person name="Wilkins M.J."/>
            <person name="Williams K.H."/>
            <person name="Banfield J.F."/>
        </authorList>
    </citation>
    <scope>NUCLEOTIDE SEQUENCE [LARGE SCALE GENOMIC DNA]</scope>
</reference>
<dbReference type="EMBL" id="LBUP01000007">
    <property type="protein sequence ID" value="KKQ66002.1"/>
    <property type="molecule type" value="Genomic_DNA"/>
</dbReference>
<accession>A0A0G0JGZ4</accession>
<dbReference type="GO" id="GO:0006457">
    <property type="term" value="P:protein folding"/>
    <property type="evidence" value="ECO:0007669"/>
    <property type="project" value="InterPro"/>
</dbReference>
<dbReference type="Pfam" id="PF05697">
    <property type="entry name" value="Trigger_N"/>
    <property type="match status" value="1"/>
</dbReference>
<dbReference type="InterPro" id="IPR037041">
    <property type="entry name" value="Trigger_fac_C_sf"/>
</dbReference>
<dbReference type="Proteomes" id="UP000034235">
    <property type="component" value="Unassembled WGS sequence"/>
</dbReference>
<dbReference type="Pfam" id="PF05698">
    <property type="entry name" value="Trigger_C"/>
    <property type="match status" value="1"/>
</dbReference>
<evidence type="ECO:0000256" key="2">
    <source>
        <dbReference type="ARBA" id="ARBA00023235"/>
    </source>
</evidence>
<proteinExistence type="predicted"/>
<dbReference type="SUPFAM" id="SSF109998">
    <property type="entry name" value="Triger factor/SurA peptide-binding domain-like"/>
    <property type="match status" value="1"/>
</dbReference>
<dbReference type="InterPro" id="IPR027304">
    <property type="entry name" value="Trigger_fact/SurA_dom_sf"/>
</dbReference>
<dbReference type="AlphaFoldDB" id="A0A0G0JGZ4"/>